<proteinExistence type="predicted"/>
<dbReference type="AlphaFoldDB" id="A0A4C1ZXZ0"/>
<organism evidence="1 2">
    <name type="scientific">Eumeta variegata</name>
    <name type="common">Bagworm moth</name>
    <name type="synonym">Eumeta japonica</name>
    <dbReference type="NCBI Taxonomy" id="151549"/>
    <lineage>
        <taxon>Eukaryota</taxon>
        <taxon>Metazoa</taxon>
        <taxon>Ecdysozoa</taxon>
        <taxon>Arthropoda</taxon>
        <taxon>Hexapoda</taxon>
        <taxon>Insecta</taxon>
        <taxon>Pterygota</taxon>
        <taxon>Neoptera</taxon>
        <taxon>Endopterygota</taxon>
        <taxon>Lepidoptera</taxon>
        <taxon>Glossata</taxon>
        <taxon>Ditrysia</taxon>
        <taxon>Tineoidea</taxon>
        <taxon>Psychidae</taxon>
        <taxon>Oiketicinae</taxon>
        <taxon>Eumeta</taxon>
    </lineage>
</organism>
<dbReference type="Proteomes" id="UP000299102">
    <property type="component" value="Unassembled WGS sequence"/>
</dbReference>
<evidence type="ECO:0000313" key="2">
    <source>
        <dbReference type="Proteomes" id="UP000299102"/>
    </source>
</evidence>
<accession>A0A4C1ZXZ0</accession>
<keyword evidence="2" id="KW-1185">Reference proteome</keyword>
<gene>
    <name evidence="1" type="ORF">EVAR_59455_1</name>
</gene>
<reference evidence="1 2" key="1">
    <citation type="journal article" date="2019" name="Commun. Biol.">
        <title>The bagworm genome reveals a unique fibroin gene that provides high tensile strength.</title>
        <authorList>
            <person name="Kono N."/>
            <person name="Nakamura H."/>
            <person name="Ohtoshi R."/>
            <person name="Tomita M."/>
            <person name="Numata K."/>
            <person name="Arakawa K."/>
        </authorList>
    </citation>
    <scope>NUCLEOTIDE SEQUENCE [LARGE SCALE GENOMIC DNA]</scope>
</reference>
<evidence type="ECO:0000313" key="1">
    <source>
        <dbReference type="EMBL" id="GBP91869.1"/>
    </source>
</evidence>
<dbReference type="EMBL" id="BGZK01002218">
    <property type="protein sequence ID" value="GBP91869.1"/>
    <property type="molecule type" value="Genomic_DNA"/>
</dbReference>
<sequence length="150" mass="16784">MVELVEDALENVMQMKLVACRKGRLTEVAGGSQRALHFTSRVWENMRLYNNIYQFIGGFQSIKAHTTLANCGGAGNGRRHDDVCDTLSGADDLNCSPTHRPNGLNWLNSKTHWTIRPWPGWSPIPSHRATTCACARISALFIISSNRLFR</sequence>
<protein>
    <submittedName>
        <fullName evidence="1">Uncharacterized protein</fullName>
    </submittedName>
</protein>
<comment type="caution">
    <text evidence="1">The sequence shown here is derived from an EMBL/GenBank/DDBJ whole genome shotgun (WGS) entry which is preliminary data.</text>
</comment>
<name>A0A4C1ZXZ0_EUMVA</name>